<dbReference type="EMBL" id="BMRB01000001">
    <property type="protein sequence ID" value="GGS20582.1"/>
    <property type="molecule type" value="Genomic_DNA"/>
</dbReference>
<proteinExistence type="predicted"/>
<keyword evidence="4" id="KW-1185">Reference proteome</keyword>
<dbReference type="InterPro" id="IPR019734">
    <property type="entry name" value="TPR_rpt"/>
</dbReference>
<organism evidence="3 4">
    <name type="scientific">Actinokineospora fastidiosa</name>
    <dbReference type="NCBI Taxonomy" id="1816"/>
    <lineage>
        <taxon>Bacteria</taxon>
        <taxon>Bacillati</taxon>
        <taxon>Actinomycetota</taxon>
        <taxon>Actinomycetes</taxon>
        <taxon>Pseudonocardiales</taxon>
        <taxon>Pseudonocardiaceae</taxon>
        <taxon>Actinokineospora</taxon>
    </lineage>
</organism>
<gene>
    <name evidence="3" type="ORF">GCM10010171_11550</name>
</gene>
<evidence type="ECO:0000313" key="4">
    <source>
        <dbReference type="Proteomes" id="UP000660680"/>
    </source>
</evidence>
<comment type="caution">
    <text evidence="3">The sequence shown here is derived from an EMBL/GenBank/DDBJ whole genome shotgun (WGS) entry which is preliminary data.</text>
</comment>
<dbReference type="Gene3D" id="1.25.40.10">
    <property type="entry name" value="Tetratricopeptide repeat domain"/>
    <property type="match status" value="1"/>
</dbReference>
<dbReference type="Pfam" id="PF12770">
    <property type="entry name" value="CHAT"/>
    <property type="match status" value="1"/>
</dbReference>
<dbReference type="InterPro" id="IPR011990">
    <property type="entry name" value="TPR-like_helical_dom_sf"/>
</dbReference>
<dbReference type="RefSeq" id="WP_189209195.1">
    <property type="nucleotide sequence ID" value="NZ_BMRB01000001.1"/>
</dbReference>
<sequence length="862" mass="91114">MPQPPDDPVGVARDLHRRGKAAASANRYPEAVRLLRAGLDALAGAGPDRVDAREVRIRLLITLSFCVAETRGLDEGLRQLNTARDGLGGLPPGPLREELESLVNGVQGVLLFRVGRIEEGIAFVDLDVAYHERRFAASPGDPAVVNSLVVTLSNRGNAYGEIHRFDEAARDLDRAAALASRFGMPMRTAIATHALGNALQRAGDITGALRRYAVAARIFADVEPSLLGRLRIDQAEALISAGLAEEAGRQLDSVLPGLRAQRAGQDIAEAELYRAIAALHEGDLALAQRLAGAARRRLVRRGSPGWAAIAALVTLRARAQRPGRPPAGLVRQVAALAAELGALRLDGHAAFAQTLAALLHVRRGETGDAVAALRAVPSRRRLGPIDHQMLLRLTRAELALAQGDQRAALAQARTGLAELGRIRDRFGGLDLLSGTSAHGRELGELAIRQVLSGADSPANARRLFTWLERTRAQLYRYDPVESTMDGEFAERIAELRVLNRALLRARLDGLPTADLAARCAAGRQAAMQLEWSAGPWGTPRPVATADEVLARLGDRALVDFAASDGALVAVVLAGGRVRMVRIGGLAEATESARRLHADLNALAPDQLPAPLAAVVTASARREAVRLDDALLRPLRGLIGDRDLVVVPTGVLHVVPWGVLPTCAGRPTTVAPSATAWLSACRPDKGSGVLLVRGPELTAAPGEIDRLAVLHRNAKVLDEDEATVDRVLSMLDGAALAHIAAHGEHEPENALFSRLELVDGALFAHELGRLQRTPDHVVLAACELALNRVRPGDEPLGFAGALLAGGARTVIAASSRVGDRSAAAAMADYHRALTGGAAPALALAESVAVDPLRRPFVCVGSGD</sequence>
<reference evidence="3" key="2">
    <citation type="submission" date="2020-09" db="EMBL/GenBank/DDBJ databases">
        <authorList>
            <person name="Sun Q."/>
            <person name="Ohkuma M."/>
        </authorList>
    </citation>
    <scope>NUCLEOTIDE SEQUENCE</scope>
    <source>
        <strain evidence="3">JCM 3276</strain>
    </source>
</reference>
<feature type="domain" description="CHAT" evidence="2">
    <location>
        <begin position="622"/>
        <end position="844"/>
    </location>
</feature>
<dbReference type="InterPro" id="IPR024983">
    <property type="entry name" value="CHAT_dom"/>
</dbReference>
<evidence type="ECO:0000259" key="2">
    <source>
        <dbReference type="Pfam" id="PF12770"/>
    </source>
</evidence>
<dbReference type="Proteomes" id="UP000660680">
    <property type="component" value="Unassembled WGS sequence"/>
</dbReference>
<protein>
    <recommendedName>
        <fullName evidence="2">CHAT domain-containing protein</fullName>
    </recommendedName>
</protein>
<dbReference type="SMART" id="SM00028">
    <property type="entry name" value="TPR"/>
    <property type="match status" value="2"/>
</dbReference>
<accession>A0A918G5P8</accession>
<evidence type="ECO:0000256" key="1">
    <source>
        <dbReference type="SAM" id="MobiDB-lite"/>
    </source>
</evidence>
<reference evidence="3" key="1">
    <citation type="journal article" date="2014" name="Int. J. Syst. Evol. Microbiol.">
        <title>Complete genome sequence of Corynebacterium casei LMG S-19264T (=DSM 44701T), isolated from a smear-ripened cheese.</title>
        <authorList>
            <consortium name="US DOE Joint Genome Institute (JGI-PGF)"/>
            <person name="Walter F."/>
            <person name="Albersmeier A."/>
            <person name="Kalinowski J."/>
            <person name="Ruckert C."/>
        </authorList>
    </citation>
    <scope>NUCLEOTIDE SEQUENCE</scope>
    <source>
        <strain evidence="3">JCM 3276</strain>
    </source>
</reference>
<dbReference type="SUPFAM" id="SSF48452">
    <property type="entry name" value="TPR-like"/>
    <property type="match status" value="1"/>
</dbReference>
<name>A0A918G5P8_9PSEU</name>
<feature type="region of interest" description="Disordered" evidence="1">
    <location>
        <begin position="1"/>
        <end position="22"/>
    </location>
</feature>
<evidence type="ECO:0000313" key="3">
    <source>
        <dbReference type="EMBL" id="GGS20582.1"/>
    </source>
</evidence>
<dbReference type="AlphaFoldDB" id="A0A918G5P8"/>